<evidence type="ECO:0000256" key="4">
    <source>
        <dbReference type="SAM" id="MobiDB-lite"/>
    </source>
</evidence>
<dbReference type="Gene3D" id="2.40.160.50">
    <property type="entry name" value="membrane protein fhac: a member of the omp85/tpsb transporter family"/>
    <property type="match status" value="1"/>
</dbReference>
<dbReference type="InterPro" id="IPR013686">
    <property type="entry name" value="Polypept-transport_assoc_ShlB"/>
</dbReference>
<dbReference type="Pfam" id="PF08479">
    <property type="entry name" value="POTRA_2"/>
    <property type="match status" value="1"/>
</dbReference>
<keyword evidence="1" id="KW-0472">Membrane</keyword>
<dbReference type="EMBL" id="CP034464">
    <property type="protein sequence ID" value="AZP12265.1"/>
    <property type="molecule type" value="Genomic_DNA"/>
</dbReference>
<dbReference type="OrthoDB" id="290122at2"/>
<protein>
    <submittedName>
        <fullName evidence="8">ShlB/FhaC/HecB family hemolysin secretion/activation protein</fullName>
    </submittedName>
</protein>
<dbReference type="AlphaFoldDB" id="A0A3S9HJI0"/>
<dbReference type="PANTHER" id="PTHR34597">
    <property type="entry name" value="SLR1661 PROTEIN"/>
    <property type="match status" value="1"/>
</dbReference>
<feature type="domain" description="Haemolysin activator HlyB C-terminal" evidence="5">
    <location>
        <begin position="240"/>
        <end position="559"/>
    </location>
</feature>
<dbReference type="GO" id="GO:0008320">
    <property type="term" value="F:protein transmembrane transporter activity"/>
    <property type="evidence" value="ECO:0007669"/>
    <property type="project" value="TreeGrafter"/>
</dbReference>
<dbReference type="GO" id="GO:0098046">
    <property type="term" value="C:type V protein secretion system complex"/>
    <property type="evidence" value="ECO:0007669"/>
    <property type="project" value="TreeGrafter"/>
</dbReference>
<proteinExistence type="predicted"/>
<feature type="domain" description="Polypeptide-transport-associated ShlB-type" evidence="6">
    <location>
        <begin position="107"/>
        <end position="180"/>
    </location>
</feature>
<accession>A0A3S9HJI0</accession>
<keyword evidence="9" id="KW-1185">Reference proteome</keyword>
<dbReference type="PIRSF" id="PIRSF029745">
    <property type="entry name" value="FhaC"/>
    <property type="match status" value="1"/>
</dbReference>
<evidence type="ECO:0000313" key="8">
    <source>
        <dbReference type="EMBL" id="AZP12265.1"/>
    </source>
</evidence>
<evidence type="ECO:0000256" key="3">
    <source>
        <dbReference type="ARBA" id="ARBA00023237"/>
    </source>
</evidence>
<keyword evidence="3" id="KW-0998">Cell outer membrane</keyword>
<sequence length="596" mass="65819">MHHLLTCFRLYQKSRSNVTSAVSRPAKLSGLGLILSTLLSNPVFAQSQVDIGAAQRQLDQIQRQEQLRLQHDQDEARRRNDPSEGMDTKALQPKISVPALGAACRQIDSISINGANQLSSWTRNGITSAFTHQCLKIDDFERLLGEITKRYIDRGHISTRAYLAPQDLSKGHLEILVIEGHVEKIIVDDGDAHSVSLQNVLPGVAGNILNLRDLEQGIDQINRLSSNNAQLDIQPGEKAGASVVVIHNQPRSPWHATLSLDNQGSEPTGKQQAAFNASVDNLLGFNELFFLTHRETVPGNQDKKFSGSDSFGLNIPFGYTTFSMSSSYSRYVSTLRVPSGLDLISNGDNRVDNIRLDRILYRDQASRASMAVTLTSKDAKNFLHDQYLGVSSRALTVLDIDSNLFTSFAGGTISLDFGYAMGLDKLNALHDPDYLPDWAARAQFAKFKAGFAYSLPLRLFDKDASFTSQLTSQKAKQTLYGSEQIAIGGLYSVRGFVHNTLAGDDGYYWRNELSLRQPLILGGESMSSRIYLGYDLGEVKNRTANIPQGHMAGMAVGIAVNWRGATWELINTRPLALPATMTRESSQTWFRLAYSM</sequence>
<name>A0A3S9HJI0_9BURK</name>
<dbReference type="RefSeq" id="WP_126127647.1">
    <property type="nucleotide sequence ID" value="NZ_CP034464.1"/>
</dbReference>
<evidence type="ECO:0000256" key="2">
    <source>
        <dbReference type="ARBA" id="ARBA00022692"/>
    </source>
</evidence>
<dbReference type="Gene3D" id="3.10.20.310">
    <property type="entry name" value="membrane protein fhac"/>
    <property type="match status" value="1"/>
</dbReference>
<dbReference type="InterPro" id="IPR005565">
    <property type="entry name" value="Hemolysn_activator_HlyB_C"/>
</dbReference>
<dbReference type="KEGG" id="upv:EJN92_09795"/>
<evidence type="ECO:0000259" key="6">
    <source>
        <dbReference type="Pfam" id="PF08479"/>
    </source>
</evidence>
<organism evidence="8 9">
    <name type="scientific">Undibacterium parvum</name>
    <dbReference type="NCBI Taxonomy" id="401471"/>
    <lineage>
        <taxon>Bacteria</taxon>
        <taxon>Pseudomonadati</taxon>
        <taxon>Pseudomonadota</taxon>
        <taxon>Betaproteobacteria</taxon>
        <taxon>Burkholderiales</taxon>
        <taxon>Oxalobacteraceae</taxon>
        <taxon>Undibacterium</taxon>
    </lineage>
</organism>
<dbReference type="PANTHER" id="PTHR34597:SF3">
    <property type="entry name" value="OUTER MEMBRANE TRANSPORTER CDIB"/>
    <property type="match status" value="1"/>
</dbReference>
<dbReference type="Proteomes" id="UP000275663">
    <property type="component" value="Chromosome"/>
</dbReference>
<evidence type="ECO:0000256" key="1">
    <source>
        <dbReference type="ARBA" id="ARBA00022452"/>
    </source>
</evidence>
<dbReference type="InterPro" id="IPR051544">
    <property type="entry name" value="TPS_OM_transporter"/>
</dbReference>
<keyword evidence="2" id="KW-0812">Transmembrane</keyword>
<dbReference type="Pfam" id="PF17287">
    <property type="entry name" value="POTRA_3"/>
    <property type="match status" value="1"/>
</dbReference>
<dbReference type="GO" id="GO:0046819">
    <property type="term" value="P:protein secretion by the type V secretion system"/>
    <property type="evidence" value="ECO:0007669"/>
    <property type="project" value="TreeGrafter"/>
</dbReference>
<feature type="domain" description="ShlB POTRA" evidence="7">
    <location>
        <begin position="182"/>
        <end position="235"/>
    </location>
</feature>
<evidence type="ECO:0000259" key="5">
    <source>
        <dbReference type="Pfam" id="PF03865"/>
    </source>
</evidence>
<evidence type="ECO:0000313" key="9">
    <source>
        <dbReference type="Proteomes" id="UP000275663"/>
    </source>
</evidence>
<reference evidence="8 9" key="1">
    <citation type="journal article" date="2011" name="Int. J. Syst. Evol. Microbiol.">
        <title>Description of Undibacterium oligocarboniphilum sp. nov., isolated from purified water, and Undibacterium pigrum strain CCUG 49012 as the type strain of Undibacterium parvum sp. nov., and emended descriptions of the genus Undibacterium and the species Undibacterium pigrum.</title>
        <authorList>
            <person name="Eder W."/>
            <person name="Wanner G."/>
            <person name="Ludwig W."/>
            <person name="Busse H.J."/>
            <person name="Ziemke-Kageler F."/>
            <person name="Lang E."/>
        </authorList>
    </citation>
    <scope>NUCLEOTIDE SEQUENCE [LARGE SCALE GENOMIC DNA]</scope>
    <source>
        <strain evidence="8 9">DSM 23061</strain>
    </source>
</reference>
<dbReference type="InterPro" id="IPR027282">
    <property type="entry name" value="TPS"/>
</dbReference>
<dbReference type="Pfam" id="PF03865">
    <property type="entry name" value="ShlB"/>
    <property type="match status" value="1"/>
</dbReference>
<feature type="region of interest" description="Disordered" evidence="4">
    <location>
        <begin position="67"/>
        <end position="89"/>
    </location>
</feature>
<gene>
    <name evidence="8" type="ORF">EJN92_09795</name>
</gene>
<evidence type="ECO:0000259" key="7">
    <source>
        <dbReference type="Pfam" id="PF17287"/>
    </source>
</evidence>
<dbReference type="InterPro" id="IPR035251">
    <property type="entry name" value="ShlB_POTRA"/>
</dbReference>
<feature type="compositionally biased region" description="Basic and acidic residues" evidence="4">
    <location>
        <begin position="67"/>
        <end position="82"/>
    </location>
</feature>
<keyword evidence="1" id="KW-1134">Transmembrane beta strand</keyword>